<dbReference type="SUPFAM" id="SSF50104">
    <property type="entry name" value="Translation proteins SH3-like domain"/>
    <property type="match status" value="1"/>
</dbReference>
<evidence type="ECO:0000256" key="4">
    <source>
        <dbReference type="ARBA" id="ARBA00022980"/>
    </source>
</evidence>
<evidence type="ECO:0000256" key="8">
    <source>
        <dbReference type="HAMAP-Rule" id="MF_01326"/>
    </source>
</evidence>
<organism evidence="11 12">
    <name type="scientific">bacterium (Candidatus Gribaldobacteria) CG_4_10_14_0_8_um_filter_33_9</name>
    <dbReference type="NCBI Taxonomy" id="2014266"/>
    <lineage>
        <taxon>Bacteria</taxon>
        <taxon>Candidatus Gribaldobacteria</taxon>
    </lineage>
</organism>
<keyword evidence="4 8" id="KW-0689">Ribosomal protein</keyword>
<evidence type="ECO:0000256" key="2">
    <source>
        <dbReference type="ARBA" id="ARBA00022730"/>
    </source>
</evidence>
<evidence type="ECO:0000313" key="11">
    <source>
        <dbReference type="EMBL" id="PIZ00915.1"/>
    </source>
</evidence>
<dbReference type="Proteomes" id="UP000229371">
    <property type="component" value="Unassembled WGS sequence"/>
</dbReference>
<dbReference type="FunFam" id="2.30.30.30:FF:000004">
    <property type="entry name" value="50S ribosomal protein L24"/>
    <property type="match status" value="1"/>
</dbReference>
<keyword evidence="3 8" id="KW-0694">RNA-binding</keyword>
<dbReference type="InterPro" id="IPR014722">
    <property type="entry name" value="Rib_uL2_dom2"/>
</dbReference>
<dbReference type="PROSITE" id="PS01108">
    <property type="entry name" value="RIBOSOMAL_L24"/>
    <property type="match status" value="1"/>
</dbReference>
<protein>
    <recommendedName>
        <fullName evidence="6 8">Large ribosomal subunit protein uL24</fullName>
    </recommendedName>
</protein>
<dbReference type="EMBL" id="PFMI01000031">
    <property type="protein sequence ID" value="PIZ00915.1"/>
    <property type="molecule type" value="Genomic_DNA"/>
</dbReference>
<dbReference type="InterPro" id="IPR005825">
    <property type="entry name" value="Ribosomal_uL24_CS"/>
</dbReference>
<dbReference type="GO" id="GO:0005840">
    <property type="term" value="C:ribosome"/>
    <property type="evidence" value="ECO:0007669"/>
    <property type="project" value="UniProtKB-KW"/>
</dbReference>
<dbReference type="InterPro" id="IPR041988">
    <property type="entry name" value="Ribosomal_uL24_KOW"/>
</dbReference>
<dbReference type="InterPro" id="IPR005824">
    <property type="entry name" value="KOW"/>
</dbReference>
<keyword evidence="2 8" id="KW-0699">rRNA-binding</keyword>
<name>A0A2M7RN59_9BACT</name>
<evidence type="ECO:0000259" key="10">
    <source>
        <dbReference type="SMART" id="SM00739"/>
    </source>
</evidence>
<dbReference type="AlphaFoldDB" id="A0A2M7RN59"/>
<dbReference type="InterPro" id="IPR057264">
    <property type="entry name" value="Ribosomal_uL24_C"/>
</dbReference>
<dbReference type="SMART" id="SM00739">
    <property type="entry name" value="KOW"/>
    <property type="match status" value="1"/>
</dbReference>
<dbReference type="Gene3D" id="2.30.30.30">
    <property type="match status" value="1"/>
</dbReference>
<evidence type="ECO:0000256" key="7">
    <source>
        <dbReference type="ARBA" id="ARBA00058688"/>
    </source>
</evidence>
<evidence type="ECO:0000256" key="6">
    <source>
        <dbReference type="ARBA" id="ARBA00035206"/>
    </source>
</evidence>
<evidence type="ECO:0000256" key="3">
    <source>
        <dbReference type="ARBA" id="ARBA00022884"/>
    </source>
</evidence>
<evidence type="ECO:0000256" key="1">
    <source>
        <dbReference type="ARBA" id="ARBA00010618"/>
    </source>
</evidence>
<dbReference type="CDD" id="cd06089">
    <property type="entry name" value="KOW_RPL26"/>
    <property type="match status" value="1"/>
</dbReference>
<keyword evidence="5 8" id="KW-0687">Ribonucleoprotein</keyword>
<comment type="function">
    <text evidence="7 8">One of the proteins that surrounds the polypeptide exit tunnel on the outside of the subunit.</text>
</comment>
<dbReference type="GO" id="GO:0019843">
    <property type="term" value="F:rRNA binding"/>
    <property type="evidence" value="ECO:0007669"/>
    <property type="project" value="UniProtKB-UniRule"/>
</dbReference>
<comment type="subunit">
    <text evidence="8">Part of the 50S ribosomal subunit.</text>
</comment>
<dbReference type="InterPro" id="IPR008991">
    <property type="entry name" value="Translation_prot_SH3-like_sf"/>
</dbReference>
<evidence type="ECO:0000313" key="12">
    <source>
        <dbReference type="Proteomes" id="UP000229371"/>
    </source>
</evidence>
<dbReference type="InterPro" id="IPR003256">
    <property type="entry name" value="Ribosomal_uL24"/>
</dbReference>
<dbReference type="Pfam" id="PF00467">
    <property type="entry name" value="KOW"/>
    <property type="match status" value="1"/>
</dbReference>
<comment type="function">
    <text evidence="8">One of two assembly initiator proteins, it binds directly to the 5'-end of the 23S rRNA, where it nucleates assembly of the 50S subunit.</text>
</comment>
<dbReference type="GO" id="GO:0006412">
    <property type="term" value="P:translation"/>
    <property type="evidence" value="ECO:0007669"/>
    <property type="project" value="UniProtKB-UniRule"/>
</dbReference>
<dbReference type="Pfam" id="PF17136">
    <property type="entry name" value="ribosomal_L24"/>
    <property type="match status" value="1"/>
</dbReference>
<dbReference type="GO" id="GO:0003735">
    <property type="term" value="F:structural constituent of ribosome"/>
    <property type="evidence" value="ECO:0007669"/>
    <property type="project" value="InterPro"/>
</dbReference>
<evidence type="ECO:0000256" key="5">
    <source>
        <dbReference type="ARBA" id="ARBA00023274"/>
    </source>
</evidence>
<dbReference type="GO" id="GO:1990904">
    <property type="term" value="C:ribonucleoprotein complex"/>
    <property type="evidence" value="ECO:0007669"/>
    <property type="project" value="UniProtKB-KW"/>
</dbReference>
<feature type="domain" description="KOW" evidence="10">
    <location>
        <begin position="2"/>
        <end position="29"/>
    </location>
</feature>
<reference evidence="12" key="1">
    <citation type="submission" date="2017-09" db="EMBL/GenBank/DDBJ databases">
        <title>Depth-based differentiation of microbial function through sediment-hosted aquifers and enrichment of novel symbionts in the deep terrestrial subsurface.</title>
        <authorList>
            <person name="Probst A.J."/>
            <person name="Ladd B."/>
            <person name="Jarett J.K."/>
            <person name="Geller-Mcgrath D.E."/>
            <person name="Sieber C.M.K."/>
            <person name="Emerson J.B."/>
            <person name="Anantharaman K."/>
            <person name="Thomas B.C."/>
            <person name="Malmstrom R."/>
            <person name="Stieglmeier M."/>
            <person name="Klingl A."/>
            <person name="Woyke T."/>
            <person name="Ryan C.M."/>
            <person name="Banfield J.F."/>
        </authorList>
    </citation>
    <scope>NUCLEOTIDE SEQUENCE [LARGE SCALE GENOMIC DNA]</scope>
</reference>
<dbReference type="PANTHER" id="PTHR12903">
    <property type="entry name" value="MITOCHONDRIAL RIBOSOMAL PROTEIN L24"/>
    <property type="match status" value="1"/>
</dbReference>
<sequence length="101" mass="11418">MKIKKNDQVLIIKGKDKGKKGKVLSILPKSFKVLVEGVNVKKKHQRPRKQGEKGQVIEKIAPLPVSNLKLICLKCGKPVRIGYKIAEKKKFRICKKCGEEI</sequence>
<evidence type="ECO:0000256" key="9">
    <source>
        <dbReference type="RuleBase" id="RU003477"/>
    </source>
</evidence>
<dbReference type="NCBIfam" id="TIGR01079">
    <property type="entry name" value="rplX_bact"/>
    <property type="match status" value="1"/>
</dbReference>
<comment type="similarity">
    <text evidence="1 8 9">Belongs to the universal ribosomal protein uL24 family.</text>
</comment>
<dbReference type="HAMAP" id="MF_01326_B">
    <property type="entry name" value="Ribosomal_uL24_B"/>
    <property type="match status" value="1"/>
</dbReference>
<gene>
    <name evidence="8" type="primary">rplX</name>
    <name evidence="11" type="ORF">COY61_01205</name>
</gene>
<proteinExistence type="inferred from homology"/>
<accession>A0A2M7RN59</accession>
<comment type="caution">
    <text evidence="11">The sequence shown here is derived from an EMBL/GenBank/DDBJ whole genome shotgun (WGS) entry which is preliminary data.</text>
</comment>